<dbReference type="Pfam" id="PF11864">
    <property type="entry name" value="DUF3384"/>
    <property type="match status" value="1"/>
</dbReference>
<feature type="compositionally biased region" description="Polar residues" evidence="2">
    <location>
        <begin position="1746"/>
        <end position="1759"/>
    </location>
</feature>
<keyword evidence="1" id="KW-0343">GTPase activation</keyword>
<dbReference type="KEGG" id="hazt:108676180"/>
<dbReference type="InterPro" id="IPR035974">
    <property type="entry name" value="Rap/Ran-GAP_sf"/>
</dbReference>
<dbReference type="SUPFAM" id="SSF111347">
    <property type="entry name" value="Rap/Ran-GAP"/>
    <property type="match status" value="1"/>
</dbReference>
<evidence type="ECO:0000256" key="2">
    <source>
        <dbReference type="SAM" id="MobiDB-lite"/>
    </source>
</evidence>
<feature type="compositionally biased region" description="Low complexity" evidence="2">
    <location>
        <begin position="1464"/>
        <end position="1475"/>
    </location>
</feature>
<feature type="compositionally biased region" description="Low complexity" evidence="2">
    <location>
        <begin position="1801"/>
        <end position="1818"/>
    </location>
</feature>
<dbReference type="InterPro" id="IPR000331">
    <property type="entry name" value="Rap/Ran_GAP_dom"/>
</dbReference>
<feature type="region of interest" description="Disordered" evidence="2">
    <location>
        <begin position="1868"/>
        <end position="1897"/>
    </location>
</feature>
<dbReference type="CTD" id="109822"/>
<dbReference type="Pfam" id="PF03542">
    <property type="entry name" value="Tuberin"/>
    <property type="match status" value="2"/>
</dbReference>
<dbReference type="GO" id="GO:0046627">
    <property type="term" value="P:negative regulation of insulin receptor signaling pathway"/>
    <property type="evidence" value="ECO:0007669"/>
    <property type="project" value="TreeGrafter"/>
</dbReference>
<sequence>MSNGTDDASKELSEKLKRTMRSPDWPGNVVQDIERKHGLQLSPEFMQQLSKNNTNASTRLAAIKRLTLSVKDKFVKEDDAEKLWLTLEDLLVQESREESRNAALSLLTAVAVSGNNTKRFGAPMRHIMLNYVQASYLTVSTEPLFELFTAAVGNGKSLELVEDLIGPFYNTWYPMLLKSSKAADSITLFINLTKTNAAFLDEPELLGLVKQTVLHMNTTMNEDEGILCLTAIETVVAYCHLPSVMVKAIVATLARIVSIPAHSQRAWKLMRIILGTYLGVSALFTICDVIKSTEPRDPHVIRGCVYFLHSALWGPNPVLTLDVPFHFALPVLLQASTSSNELIVYEVAFAIKLLVGKLGAEIHPQAWETVFSIVTNLYNFCLSLDDNNKGQAILNVVNDSVDYMETLKEQDQFCVRRETFFNFLRPFTVLRSESSANDVIEFLTRDALDSKEDDWLQRLSAVLVQHYCHDQRLNIRKLAITSMNNAVRNLGKKRATEVVEAIILPTVAEYRHEPLAIRCAVVELLGTVAFEHNHPVLTKCLKLLVQTVVDPFKKCLASPAAGDMTTVNSEAPLNSDVNQSVDAAVSSNLNAVDKFKAGDESQSNSLTDTSACEEGKCDPYCDVVMAVDWLIKIFKRRMWHLPSSDAIMAFKAMLTFLEYHYANPALFKHLPSVRRKILGLIFQLRANERYEIGMPDVEDAQLGYGLPAVPLMDNSFYPRYTPYIIIDHKHGSKLANASYLSLLDSSSDSETNIDQRGLQPAAEVATNTQEKVMPQTNGNVSPQTNENLSPQSNGNVSSQSQVNFPEANGVSSNTSAAKSPKVEEAADCRPITTEPLNRSQNVSESTTCRKPQENISAGDSFNQTPEFVDSSSNNTSHDRPDFQSTLNQSTLDSSLKDISFVARLNADIVKEDSSLIMPSPTAEEQRQDSLLHNSTISPGSAIKSPDSEKSKKGDVSIDELLMLFYQMGMEGPDGKLIIPSLPVTNDPWKEAQRLAPITYLSLSEAAATVIVAMKREKDWTLLKVILEGIPKMLQNKSLIVSRDSNDIDYFAEALTGLITDRSLNLPASLYNTPEKFFRVDFEIYVYIALSCLSCYKTQLSQQWQQKVVSCLTNGMKVNKCGGVCIAALTLCCLEMPNTMVKSLSNILHSLTKISATVHSSQPVLEFLSTLLHLPHIYCNFSSEEYKAVFAIVIPYTNPIKFNQYVVILSFHVLAMWFLKCKISSRRKFVNFITKNLKNVLGPEDGLQRRRSASLHDQSLSERKGPAKTWMRSQAAKRCKSLDPDSVAETSLAEASDFPLCSGLTPERLEVFMKLHDDMCRTLTDLMSRYTFASCTPMARRSEVGEALVGSGQQQTWLVGLKLFTITTSGCSHRPMTSTGLCENCHVHCEDLLETRSKEPGFTLDAAGDTKATRGAASSTNSEGKPYRSNTKLERDDSSSQSSLTSAGQSLQDDSGAFSSRALVTQSSQDDTSQSSRPTSNIPTHEDSSSQSSSGQQALRDHHLCTCWCIGYAEVYVRQPTGNMVWMMRLQNHQQILEEGKQLSMDDLCSLYGPSITPKPSHLGLETLLTPLHVLPGSTELGRTYRRGSDTNITHLASVSDGPSRRIASGHAASSNIETVSPSGNSPTAVQRSCSSPEIIDNEAVVKSADDAMSPEPGSDSVAPQSSDALHSAGGSTTARSTLPNKEVASPLSRLAAASATHTPLELPQGFQSPTEDGACCSSPPLDASTPSYKSTSSPLTLQSPTYKTSPQTNATQSPSKFRKHIGIVNSYLHKISGNISSGATSPTGVAAPADVKRLRHSSALSSSTTSTSQPNVSSLGGVVTSNQASRSQEEDALAPIRRGRGHTISVMNLAPMKYPTQPHLERIFDKPWSRPQPGTTTYDVRSGQRSTDTRGGVTPSNVLLQLLYSGSVENSFDRPLLLPSEEEFQRTIKVLDQTPPLENHCLGVLYVGYGQSTEQQILGNTVGSSRYQKFLSGLGTVVSLKKASKGFFLPGLSNTGDDGDECYVWQDEIMQVSFHVATLMPNKPNDPKFTSKKRLIGNDSVTIVYNESGKPYDRDIIKTQFNTVIVEIRPAEHESNTVNVNMKRKICDLLSTTPVVRLVSDTNLPLYVRQMALHSAIACRVDQQLTTIEPYAGNWLCRLRTLKRLRDRLEKRPKNQGDDEKSDFTDFTDMLDLR</sequence>
<dbReference type="OrthoDB" id="5797019at2759"/>
<evidence type="ECO:0000259" key="3">
    <source>
        <dbReference type="PROSITE" id="PS50085"/>
    </source>
</evidence>
<feature type="compositionally biased region" description="Low complexity" evidence="2">
    <location>
        <begin position="789"/>
        <end position="803"/>
    </location>
</feature>
<dbReference type="GO" id="GO:0032007">
    <property type="term" value="P:negative regulation of TOR signaling"/>
    <property type="evidence" value="ECO:0007669"/>
    <property type="project" value="TreeGrafter"/>
</dbReference>
<feature type="region of interest" description="Disordered" evidence="2">
    <location>
        <begin position="2155"/>
        <end position="2178"/>
    </location>
</feature>
<dbReference type="GO" id="GO:0005634">
    <property type="term" value="C:nucleus"/>
    <property type="evidence" value="ECO:0007669"/>
    <property type="project" value="InterPro"/>
</dbReference>
<dbReference type="GO" id="GO:0051726">
    <property type="term" value="P:regulation of cell cycle"/>
    <property type="evidence" value="ECO:0007669"/>
    <property type="project" value="TreeGrafter"/>
</dbReference>
<name>A0A8B7P0U7_HYAAZ</name>
<feature type="region of interest" description="Disordered" evidence="2">
    <location>
        <begin position="915"/>
        <end position="952"/>
    </location>
</feature>
<dbReference type="InterPro" id="IPR024584">
    <property type="entry name" value="Tuberin_N"/>
</dbReference>
<dbReference type="GeneID" id="108676180"/>
<accession>A0A8B7P0U7</accession>
<feature type="compositionally biased region" description="Low complexity" evidence="2">
    <location>
        <begin position="1438"/>
        <end position="1451"/>
    </location>
</feature>
<feature type="region of interest" description="Disordered" evidence="2">
    <location>
        <begin position="1399"/>
        <end position="1494"/>
    </location>
</feature>
<feature type="compositionally biased region" description="Basic and acidic residues" evidence="2">
    <location>
        <begin position="2155"/>
        <end position="2168"/>
    </location>
</feature>
<dbReference type="GO" id="GO:0051898">
    <property type="term" value="P:negative regulation of phosphatidylinositol 3-kinase/protein kinase B signal transduction"/>
    <property type="evidence" value="ECO:0007669"/>
    <property type="project" value="TreeGrafter"/>
</dbReference>
<feature type="region of interest" description="Disordered" evidence="2">
    <location>
        <begin position="1800"/>
        <end position="1840"/>
    </location>
</feature>
<dbReference type="RefSeq" id="XP_018019719.1">
    <property type="nucleotide sequence ID" value="XM_018164230.2"/>
</dbReference>
<dbReference type="Pfam" id="PF02145">
    <property type="entry name" value="Rap_GAP"/>
    <property type="match status" value="1"/>
</dbReference>
<feature type="compositionally biased region" description="Polar residues" evidence="2">
    <location>
        <begin position="1876"/>
        <end position="1890"/>
    </location>
</feature>
<dbReference type="InterPro" id="IPR027107">
    <property type="entry name" value="Tuberin/Ral-act_asu"/>
</dbReference>
<dbReference type="PANTHER" id="PTHR10063">
    <property type="entry name" value="TUBERIN"/>
    <property type="match status" value="1"/>
</dbReference>
<feature type="region of interest" description="Disordered" evidence="2">
    <location>
        <begin position="769"/>
        <end position="888"/>
    </location>
</feature>
<dbReference type="Gene3D" id="3.40.50.11210">
    <property type="entry name" value="Rap/Ran-GAP"/>
    <property type="match status" value="1"/>
</dbReference>
<feature type="region of interest" description="Disordered" evidence="2">
    <location>
        <begin position="1704"/>
        <end position="1761"/>
    </location>
</feature>
<reference evidence="5" key="1">
    <citation type="submission" date="2025-08" db="UniProtKB">
        <authorList>
            <consortium name="RefSeq"/>
        </authorList>
    </citation>
    <scope>IDENTIFICATION</scope>
    <source>
        <tissue evidence="5">Whole organism</tissue>
    </source>
</reference>
<feature type="compositionally biased region" description="Basic and acidic residues" evidence="2">
    <location>
        <begin position="7"/>
        <end position="17"/>
    </location>
</feature>
<dbReference type="GO" id="GO:0005096">
    <property type="term" value="F:GTPase activator activity"/>
    <property type="evidence" value="ECO:0007669"/>
    <property type="project" value="UniProtKB-KW"/>
</dbReference>
<organism evidence="4 5">
    <name type="scientific">Hyalella azteca</name>
    <name type="common">Amphipod</name>
    <dbReference type="NCBI Taxonomy" id="294128"/>
    <lineage>
        <taxon>Eukaryota</taxon>
        <taxon>Metazoa</taxon>
        <taxon>Ecdysozoa</taxon>
        <taxon>Arthropoda</taxon>
        <taxon>Crustacea</taxon>
        <taxon>Multicrustacea</taxon>
        <taxon>Malacostraca</taxon>
        <taxon>Eumalacostraca</taxon>
        <taxon>Peracarida</taxon>
        <taxon>Amphipoda</taxon>
        <taxon>Senticaudata</taxon>
        <taxon>Talitrida</taxon>
        <taxon>Talitroidea</taxon>
        <taxon>Hyalellidae</taxon>
        <taxon>Hyalella</taxon>
    </lineage>
</organism>
<dbReference type="GO" id="GO:0051056">
    <property type="term" value="P:regulation of small GTPase mediated signal transduction"/>
    <property type="evidence" value="ECO:0007669"/>
    <property type="project" value="InterPro"/>
</dbReference>
<feature type="region of interest" description="Disordered" evidence="2">
    <location>
        <begin position="1599"/>
        <end position="1686"/>
    </location>
</feature>
<evidence type="ECO:0000313" key="5">
    <source>
        <dbReference type="RefSeq" id="XP_018019719.1"/>
    </source>
</evidence>
<dbReference type="Proteomes" id="UP000694843">
    <property type="component" value="Unplaced"/>
</dbReference>
<feature type="compositionally biased region" description="Low complexity" evidence="2">
    <location>
        <begin position="1734"/>
        <end position="1745"/>
    </location>
</feature>
<feature type="region of interest" description="Disordered" evidence="2">
    <location>
        <begin position="1"/>
        <end position="28"/>
    </location>
</feature>
<feature type="compositionally biased region" description="Polar residues" evidence="2">
    <location>
        <begin position="769"/>
        <end position="788"/>
    </location>
</feature>
<dbReference type="PROSITE" id="PS50085">
    <property type="entry name" value="RAPGAP"/>
    <property type="match status" value="1"/>
</dbReference>
<dbReference type="SUPFAM" id="SSF48371">
    <property type="entry name" value="ARM repeat"/>
    <property type="match status" value="1"/>
</dbReference>
<dbReference type="PANTHER" id="PTHR10063:SF0">
    <property type="entry name" value="TUBERIN"/>
    <property type="match status" value="1"/>
</dbReference>
<feature type="compositionally biased region" description="Polar residues" evidence="2">
    <location>
        <begin position="834"/>
        <end position="875"/>
    </location>
</feature>
<feature type="domain" description="Rap-GAP" evidence="3">
    <location>
        <begin position="1932"/>
        <end position="2157"/>
    </location>
</feature>
<evidence type="ECO:0000256" key="1">
    <source>
        <dbReference type="ARBA" id="ARBA00022468"/>
    </source>
</evidence>
<feature type="compositionally biased region" description="Polar residues" evidence="2">
    <location>
        <begin position="1661"/>
        <end position="1683"/>
    </location>
</feature>
<keyword evidence="4" id="KW-1185">Reference proteome</keyword>
<dbReference type="InterPro" id="IPR016024">
    <property type="entry name" value="ARM-type_fold"/>
</dbReference>
<evidence type="ECO:0000313" key="4">
    <source>
        <dbReference type="Proteomes" id="UP000694843"/>
    </source>
</evidence>
<dbReference type="GO" id="GO:0030178">
    <property type="term" value="P:negative regulation of Wnt signaling pathway"/>
    <property type="evidence" value="ECO:0007669"/>
    <property type="project" value="TreeGrafter"/>
</dbReference>
<gene>
    <name evidence="5" type="primary">LOC108676180</name>
</gene>
<dbReference type="FunFam" id="3.40.50.11210:FF:000001">
    <property type="entry name" value="Ral GTPase-activating protein subunit alpha-1 isoform 1"/>
    <property type="match status" value="1"/>
</dbReference>
<protein>
    <submittedName>
        <fullName evidence="5">Tuberin-like isoform X1</fullName>
    </submittedName>
</protein>
<feature type="compositionally biased region" description="Polar residues" evidence="2">
    <location>
        <begin position="1611"/>
        <end position="1635"/>
    </location>
</feature>
<proteinExistence type="predicted"/>
<dbReference type="InterPro" id="IPR018515">
    <property type="entry name" value="Tuberin-type_domain"/>
</dbReference>
<dbReference type="GO" id="GO:0033596">
    <property type="term" value="C:TSC1-TSC2 complex"/>
    <property type="evidence" value="ECO:0007669"/>
    <property type="project" value="TreeGrafter"/>
</dbReference>